<reference evidence="3" key="1">
    <citation type="submission" date="2020-12" db="EMBL/GenBank/DDBJ databases">
        <title>Bacterial novel species Mucilaginibacter sp. SD-g isolated from soil.</title>
        <authorList>
            <person name="Jung H.-Y."/>
        </authorList>
    </citation>
    <scope>NUCLEOTIDE SEQUENCE</scope>
    <source>
        <strain evidence="3">SD-g</strain>
    </source>
</reference>
<dbReference type="Gene3D" id="3.40.30.10">
    <property type="entry name" value="Glutaredoxin"/>
    <property type="match status" value="1"/>
</dbReference>
<keyword evidence="1" id="KW-0812">Transmembrane</keyword>
<name>A0A934PTD9_9SPHI</name>
<feature type="transmembrane region" description="Helical" evidence="1">
    <location>
        <begin position="6"/>
        <end position="24"/>
    </location>
</feature>
<dbReference type="Pfam" id="PF13098">
    <property type="entry name" value="Thioredoxin_2"/>
    <property type="match status" value="1"/>
</dbReference>
<evidence type="ECO:0000259" key="2">
    <source>
        <dbReference type="PROSITE" id="PS51352"/>
    </source>
</evidence>
<dbReference type="SUPFAM" id="SSF52833">
    <property type="entry name" value="Thioredoxin-like"/>
    <property type="match status" value="1"/>
</dbReference>
<dbReference type="AlphaFoldDB" id="A0A934PTD9"/>
<keyword evidence="1" id="KW-1133">Transmembrane helix</keyword>
<feature type="transmembrane region" description="Helical" evidence="1">
    <location>
        <begin position="33"/>
        <end position="51"/>
    </location>
</feature>
<dbReference type="Proteomes" id="UP000613193">
    <property type="component" value="Unassembled WGS sequence"/>
</dbReference>
<evidence type="ECO:0000256" key="1">
    <source>
        <dbReference type="SAM" id="Phobius"/>
    </source>
</evidence>
<dbReference type="PROSITE" id="PS51352">
    <property type="entry name" value="THIOREDOXIN_2"/>
    <property type="match status" value="1"/>
</dbReference>
<evidence type="ECO:0000313" key="4">
    <source>
        <dbReference type="Proteomes" id="UP000613193"/>
    </source>
</evidence>
<organism evidence="3 4">
    <name type="scientific">Mucilaginibacter segetis</name>
    <dbReference type="NCBI Taxonomy" id="2793071"/>
    <lineage>
        <taxon>Bacteria</taxon>
        <taxon>Pseudomonadati</taxon>
        <taxon>Bacteroidota</taxon>
        <taxon>Sphingobacteriia</taxon>
        <taxon>Sphingobacteriales</taxon>
        <taxon>Sphingobacteriaceae</taxon>
        <taxon>Mucilaginibacter</taxon>
    </lineage>
</organism>
<dbReference type="InterPro" id="IPR013766">
    <property type="entry name" value="Thioredoxin_domain"/>
</dbReference>
<comment type="caution">
    <text evidence="3">The sequence shown here is derived from an EMBL/GenBank/DDBJ whole genome shotgun (WGS) entry which is preliminary data.</text>
</comment>
<protein>
    <submittedName>
        <fullName evidence="3">Thioredoxin fold domain-containing protein</fullName>
    </submittedName>
</protein>
<feature type="domain" description="Thioredoxin" evidence="2">
    <location>
        <begin position="34"/>
        <end position="177"/>
    </location>
</feature>
<sequence length="440" mass="50416">MALSKQIFNFISLFVSFTYSVYLTNKVVKLRKFYIFFILLFPFAVFAQNGATHFEHGLSWAEVKQKAKKEHKYIYLDCFTTWCGPCKYVTNTIFPQPKVGNFFNKNFLTVKVQFDKTNEDNEEVRSWYLDAANLAKDYSINAYPTFLVFSPDGEMVQKIVGAGEADDFISFANKALNPKTQYSSLLKKYNAGNREPEVLKALTVAVATANEVNLMNKIATEYLETQKDLYTKPNIKFIENYTTNSKSKGFEIALKNPQKIDSVMGAGTAYKILSDIIISEEITPIARQKEKNVDFDALAVKLKTKYPSIDFTQYIKLTQIRYYQRQENWNNFRISVSQYLNKYASYITPNELNEFAWDVFEGCSDPACITEALLWSKQSVEKTGGKDAMLLDTYANLLHKSGDTKEAIKTERQAINLVLANEKPAYQATIDKMIKGEKTW</sequence>
<dbReference type="EMBL" id="JAEHFW010000003">
    <property type="protein sequence ID" value="MBK0380478.1"/>
    <property type="molecule type" value="Genomic_DNA"/>
</dbReference>
<evidence type="ECO:0000313" key="3">
    <source>
        <dbReference type="EMBL" id="MBK0380478.1"/>
    </source>
</evidence>
<accession>A0A934PTD9</accession>
<proteinExistence type="predicted"/>
<gene>
    <name evidence="3" type="ORF">I5M19_14230</name>
</gene>
<dbReference type="InterPro" id="IPR036249">
    <property type="entry name" value="Thioredoxin-like_sf"/>
</dbReference>
<dbReference type="InterPro" id="IPR012336">
    <property type="entry name" value="Thioredoxin-like_fold"/>
</dbReference>
<keyword evidence="4" id="KW-1185">Reference proteome</keyword>
<keyword evidence="1" id="KW-0472">Membrane</keyword>
<dbReference type="RefSeq" id="WP_200067027.1">
    <property type="nucleotide sequence ID" value="NZ_JAEHFW010000003.1"/>
</dbReference>